<keyword evidence="6" id="KW-0851">Voltage-gated channel</keyword>
<dbReference type="AlphaFoldDB" id="A0A0C5W9H4"/>
<accession>A0A0C5W9H4</accession>
<keyword evidence="2" id="KW-0813">Transport</keyword>
<protein>
    <submittedName>
        <fullName evidence="14">Voltage-gated potassium channel</fullName>
    </submittedName>
</protein>
<comment type="subcellular location">
    <subcellularLocation>
        <location evidence="1">Membrane</location>
        <topology evidence="1">Multi-pass membrane protein</topology>
    </subcellularLocation>
</comment>
<evidence type="ECO:0000256" key="1">
    <source>
        <dbReference type="ARBA" id="ARBA00004141"/>
    </source>
</evidence>
<dbReference type="SUPFAM" id="SSF81324">
    <property type="entry name" value="Voltage-gated potassium channels"/>
    <property type="match status" value="1"/>
</dbReference>
<feature type="transmembrane region" description="Helical" evidence="12">
    <location>
        <begin position="49"/>
        <end position="67"/>
    </location>
</feature>
<dbReference type="PANTHER" id="PTHR11537">
    <property type="entry name" value="VOLTAGE-GATED POTASSIUM CHANNEL"/>
    <property type="match status" value="1"/>
</dbReference>
<name>A0A0C5W9H4_9FLAO</name>
<dbReference type="HOGENOM" id="CLU_011722_1_1_10"/>
<evidence type="ECO:0000256" key="8">
    <source>
        <dbReference type="ARBA" id="ARBA00022989"/>
    </source>
</evidence>
<feature type="transmembrane region" description="Helical" evidence="12">
    <location>
        <begin position="79"/>
        <end position="97"/>
    </location>
</feature>
<keyword evidence="9" id="KW-0406">Ion transport</keyword>
<reference evidence="14 15" key="1">
    <citation type="submission" date="2014-02" db="EMBL/GenBank/DDBJ databases">
        <authorList>
            <person name="Young C.-C."/>
            <person name="Hameed A."/>
            <person name="Huang H.-C."/>
            <person name="Shahina M."/>
        </authorList>
    </citation>
    <scope>NUCLEOTIDE SEQUENCE [LARGE SCALE GENOMIC DNA]</scope>
    <source>
        <strain evidence="14 15">CC-SAMT-1</strain>
    </source>
</reference>
<dbReference type="Gene3D" id="1.20.120.350">
    <property type="entry name" value="Voltage-gated potassium channels. Chain C"/>
    <property type="match status" value="1"/>
</dbReference>
<dbReference type="OrthoDB" id="9799090at2"/>
<keyword evidence="15" id="KW-1185">Reference proteome</keyword>
<evidence type="ECO:0000256" key="10">
    <source>
        <dbReference type="ARBA" id="ARBA00023136"/>
    </source>
</evidence>
<dbReference type="GO" id="GO:0008076">
    <property type="term" value="C:voltage-gated potassium channel complex"/>
    <property type="evidence" value="ECO:0007669"/>
    <property type="project" value="InterPro"/>
</dbReference>
<evidence type="ECO:0000256" key="3">
    <source>
        <dbReference type="ARBA" id="ARBA00022538"/>
    </source>
</evidence>
<evidence type="ECO:0000256" key="11">
    <source>
        <dbReference type="ARBA" id="ARBA00023303"/>
    </source>
</evidence>
<dbReference type="Pfam" id="PF00520">
    <property type="entry name" value="Ion_trans"/>
    <property type="match status" value="1"/>
</dbReference>
<dbReference type="InterPro" id="IPR005821">
    <property type="entry name" value="Ion_trans_dom"/>
</dbReference>
<gene>
    <name evidence="14" type="ORF">AW14_09175</name>
</gene>
<keyword evidence="7" id="KW-0630">Potassium</keyword>
<evidence type="ECO:0000256" key="7">
    <source>
        <dbReference type="ARBA" id="ARBA00022958"/>
    </source>
</evidence>
<feature type="transmembrane region" description="Helical" evidence="12">
    <location>
        <begin position="141"/>
        <end position="162"/>
    </location>
</feature>
<keyword evidence="10 12" id="KW-0472">Membrane</keyword>
<evidence type="ECO:0000313" key="14">
    <source>
        <dbReference type="EMBL" id="AJR03763.1"/>
    </source>
</evidence>
<dbReference type="InterPro" id="IPR027359">
    <property type="entry name" value="Volt_channel_dom_sf"/>
</dbReference>
<dbReference type="Gene3D" id="1.10.287.70">
    <property type="match status" value="1"/>
</dbReference>
<dbReference type="InterPro" id="IPR028325">
    <property type="entry name" value="VG_K_chnl"/>
</dbReference>
<keyword evidence="4 12" id="KW-0812">Transmembrane</keyword>
<feature type="transmembrane region" description="Helical" evidence="12">
    <location>
        <begin position="202"/>
        <end position="226"/>
    </location>
</feature>
<feature type="transmembrane region" description="Helical" evidence="12">
    <location>
        <begin position="174"/>
        <end position="196"/>
    </location>
</feature>
<evidence type="ECO:0000256" key="4">
    <source>
        <dbReference type="ARBA" id="ARBA00022692"/>
    </source>
</evidence>
<keyword evidence="11 14" id="KW-0407">Ion channel</keyword>
<dbReference type="GO" id="GO:0001508">
    <property type="term" value="P:action potential"/>
    <property type="evidence" value="ECO:0007669"/>
    <property type="project" value="TreeGrafter"/>
</dbReference>
<dbReference type="PATRIC" id="fig|1454006.5.peg.1813"/>
<evidence type="ECO:0000313" key="15">
    <source>
        <dbReference type="Proteomes" id="UP000032229"/>
    </source>
</evidence>
<evidence type="ECO:0000256" key="9">
    <source>
        <dbReference type="ARBA" id="ARBA00023065"/>
    </source>
</evidence>
<dbReference type="EMBL" id="CP007202">
    <property type="protein sequence ID" value="AJR03763.1"/>
    <property type="molecule type" value="Genomic_DNA"/>
</dbReference>
<evidence type="ECO:0000256" key="12">
    <source>
        <dbReference type="SAM" id="Phobius"/>
    </source>
</evidence>
<evidence type="ECO:0000256" key="5">
    <source>
        <dbReference type="ARBA" id="ARBA00022826"/>
    </source>
</evidence>
<dbReference type="Proteomes" id="UP000032229">
    <property type="component" value="Chromosome"/>
</dbReference>
<proteinExistence type="predicted"/>
<feature type="transmembrane region" description="Helical" evidence="12">
    <location>
        <begin position="20"/>
        <end position="37"/>
    </location>
</feature>
<keyword evidence="3" id="KW-0633">Potassium transport</keyword>
<sequence>MKKKIRRIVEDNTSKRGKIFDYFIQTLIILSLISFSIETLPNNSIRTIKLLNVFETICVIIFSLEYLLRIYVSKKPLKYIFSFYGFIDLIAVLPFYLQGALDLRAIRVFRIFRIFRSLKLIRYNKALHRFHIAAGIVKEEVALFLIVTCIFIFFASAGIYYFENEAQPEVFSSIFHSAWWAIVTLTTVGYGDVYPITVGGKIFTFFILLIGVGIVTIPAGLVATALSKAREIEDKQKE</sequence>
<dbReference type="KEGG" id="sze:AW14_09175"/>
<organism evidence="14 15">
    <name type="scientific">Siansivirga zeaxanthinifaciens CC-SAMT-1</name>
    <dbReference type="NCBI Taxonomy" id="1454006"/>
    <lineage>
        <taxon>Bacteria</taxon>
        <taxon>Pseudomonadati</taxon>
        <taxon>Bacteroidota</taxon>
        <taxon>Flavobacteriia</taxon>
        <taxon>Flavobacteriales</taxon>
        <taxon>Flavobacteriaceae</taxon>
        <taxon>Siansivirga</taxon>
    </lineage>
</organism>
<keyword evidence="8 12" id="KW-1133">Transmembrane helix</keyword>
<dbReference type="PRINTS" id="PR00169">
    <property type="entry name" value="KCHANNEL"/>
</dbReference>
<dbReference type="PANTHER" id="PTHR11537:SF254">
    <property type="entry name" value="POTASSIUM VOLTAGE-GATED CHANNEL PROTEIN SHAB"/>
    <property type="match status" value="1"/>
</dbReference>
<feature type="domain" description="Ion transport" evidence="13">
    <location>
        <begin position="18"/>
        <end position="231"/>
    </location>
</feature>
<dbReference type="RefSeq" id="WP_044638495.1">
    <property type="nucleotide sequence ID" value="NZ_CP007202.1"/>
</dbReference>
<keyword evidence="5" id="KW-0631">Potassium channel</keyword>
<dbReference type="STRING" id="1454006.AW14_09175"/>
<evidence type="ECO:0000256" key="2">
    <source>
        <dbReference type="ARBA" id="ARBA00022448"/>
    </source>
</evidence>
<dbReference type="GO" id="GO:0005249">
    <property type="term" value="F:voltage-gated potassium channel activity"/>
    <property type="evidence" value="ECO:0007669"/>
    <property type="project" value="InterPro"/>
</dbReference>
<evidence type="ECO:0000259" key="13">
    <source>
        <dbReference type="Pfam" id="PF00520"/>
    </source>
</evidence>
<evidence type="ECO:0000256" key="6">
    <source>
        <dbReference type="ARBA" id="ARBA00022882"/>
    </source>
</evidence>